<feature type="compositionally biased region" description="Polar residues" evidence="1">
    <location>
        <begin position="121"/>
        <end position="135"/>
    </location>
</feature>
<dbReference type="eggNOG" id="ENOG502S5AP">
    <property type="taxonomic scope" value="Eukaryota"/>
</dbReference>
<proteinExistence type="predicted"/>
<evidence type="ECO:0000313" key="2">
    <source>
        <dbReference type="EnsemblProtists" id="PYU1_T000869"/>
    </source>
</evidence>
<dbReference type="EMBL" id="GL376620">
    <property type="status" value="NOT_ANNOTATED_CDS"/>
    <property type="molecule type" value="Genomic_DNA"/>
</dbReference>
<dbReference type="AlphaFoldDB" id="K3W7C8"/>
<keyword evidence="3" id="KW-1185">Reference proteome</keyword>
<name>K3W7C8_GLOUD</name>
<accession>K3W7C8</accession>
<reference evidence="3" key="1">
    <citation type="journal article" date="2010" name="Genome Biol.">
        <title>Genome sequence of the necrotrophic plant pathogen Pythium ultimum reveals original pathogenicity mechanisms and effector repertoire.</title>
        <authorList>
            <person name="Levesque C.A."/>
            <person name="Brouwer H."/>
            <person name="Cano L."/>
            <person name="Hamilton J.P."/>
            <person name="Holt C."/>
            <person name="Huitema E."/>
            <person name="Raffaele S."/>
            <person name="Robideau G.P."/>
            <person name="Thines M."/>
            <person name="Win J."/>
            <person name="Zerillo M.M."/>
            <person name="Beakes G.W."/>
            <person name="Boore J.L."/>
            <person name="Busam D."/>
            <person name="Dumas B."/>
            <person name="Ferriera S."/>
            <person name="Fuerstenberg S.I."/>
            <person name="Gachon C.M."/>
            <person name="Gaulin E."/>
            <person name="Govers F."/>
            <person name="Grenville-Briggs L."/>
            <person name="Horner N."/>
            <person name="Hostetler J."/>
            <person name="Jiang R.H."/>
            <person name="Johnson J."/>
            <person name="Krajaejun T."/>
            <person name="Lin H."/>
            <person name="Meijer H.J."/>
            <person name="Moore B."/>
            <person name="Morris P."/>
            <person name="Phuntmart V."/>
            <person name="Puiu D."/>
            <person name="Shetty J."/>
            <person name="Stajich J.E."/>
            <person name="Tripathy S."/>
            <person name="Wawra S."/>
            <person name="van West P."/>
            <person name="Whitty B.R."/>
            <person name="Coutinho P.M."/>
            <person name="Henrissat B."/>
            <person name="Martin F."/>
            <person name="Thomas P.D."/>
            <person name="Tyler B.M."/>
            <person name="De Vries R.P."/>
            <person name="Kamoun S."/>
            <person name="Yandell M."/>
            <person name="Tisserat N."/>
            <person name="Buell C.R."/>
        </authorList>
    </citation>
    <scope>NUCLEOTIDE SEQUENCE</scope>
    <source>
        <strain evidence="3">DAOM:BR144</strain>
    </source>
</reference>
<sequence>MELWLCQKAEKDFIGTHKELEATQLQLMECKRKMAEKEHEVRTWIERYEQVMMDLHVSQFRLMQMARGWALLQLARGYAVDLNETSADITHIHPRAFPWRKEVSASDRAVRKYRQDLIPNRSKQTTASLGASAHSQPLPPRLHASRSAGALQGNNSSCHHPDPLGSLPAHTCTSRDCFQCTNANVNAANPVVKPKKLGTEISRIDPDA</sequence>
<dbReference type="EnsemblProtists" id="PYU1_T000869">
    <property type="protein sequence ID" value="PYU1_T000869"/>
    <property type="gene ID" value="PYU1_G000869"/>
</dbReference>
<dbReference type="OMA" id="EARMWIE"/>
<reference evidence="3" key="2">
    <citation type="submission" date="2010-04" db="EMBL/GenBank/DDBJ databases">
        <authorList>
            <person name="Buell R."/>
            <person name="Hamilton J."/>
            <person name="Hostetler J."/>
        </authorList>
    </citation>
    <scope>NUCLEOTIDE SEQUENCE [LARGE SCALE GENOMIC DNA]</scope>
    <source>
        <strain evidence="3">DAOM:BR144</strain>
    </source>
</reference>
<evidence type="ECO:0000256" key="1">
    <source>
        <dbReference type="SAM" id="MobiDB-lite"/>
    </source>
</evidence>
<organism evidence="2 3">
    <name type="scientific">Globisporangium ultimum (strain ATCC 200006 / CBS 805.95 / DAOM BR144)</name>
    <name type="common">Pythium ultimum</name>
    <dbReference type="NCBI Taxonomy" id="431595"/>
    <lineage>
        <taxon>Eukaryota</taxon>
        <taxon>Sar</taxon>
        <taxon>Stramenopiles</taxon>
        <taxon>Oomycota</taxon>
        <taxon>Peronosporomycetes</taxon>
        <taxon>Pythiales</taxon>
        <taxon>Pythiaceae</taxon>
        <taxon>Globisporangium</taxon>
    </lineage>
</organism>
<evidence type="ECO:0000313" key="3">
    <source>
        <dbReference type="Proteomes" id="UP000019132"/>
    </source>
</evidence>
<protein>
    <submittedName>
        <fullName evidence="2">Uncharacterized protein</fullName>
    </submittedName>
</protein>
<dbReference type="HOGENOM" id="CLU_074743_0_0_1"/>
<dbReference type="VEuPathDB" id="FungiDB:PYU1_G000869"/>
<feature type="region of interest" description="Disordered" evidence="1">
    <location>
        <begin position="114"/>
        <end position="156"/>
    </location>
</feature>
<dbReference type="InParanoid" id="K3W7C8"/>
<dbReference type="Proteomes" id="UP000019132">
    <property type="component" value="Unassembled WGS sequence"/>
</dbReference>
<reference evidence="2" key="3">
    <citation type="submission" date="2015-02" db="UniProtKB">
        <authorList>
            <consortium name="EnsemblProtists"/>
        </authorList>
    </citation>
    <scope>IDENTIFICATION</scope>
    <source>
        <strain evidence="2">DAOM BR144</strain>
    </source>
</reference>